<evidence type="ECO:0000256" key="2">
    <source>
        <dbReference type="ARBA" id="ARBA00004448"/>
    </source>
</evidence>
<keyword evidence="12 18" id="KW-1133">Transmembrane helix</keyword>
<protein>
    <recommendedName>
        <fullName evidence="5 18">NADH-ubiquinone oxidoreductase chain 2</fullName>
        <ecNumber evidence="4 18">7.1.1.2</ecNumber>
    </recommendedName>
</protein>
<sequence>MPNNSTKILFLMTLISGMLISLSANSWLGAWMGLEINLLSLIPLLSSNQNMFSTEASIKYFLTQTLASSSLLFLILLKINTNEYFHFDFNFSNNLIMIPLLLKIGCAPFHWWLPPVVEGSSWMNSLLILSVQKVAPFILISYIIMNSIFIQLIIIISSLTGAIGGLNQTSIRKILSFSSINHIAWMLLTMTLSLNLWFLYFAIYMINITIIIMMAYSTNISFILQSFNSLNDKKIFTLFLLTSFMSLGGLPPFLGFFPKWITINFMMQNLLTFTAMILIMSSLITLFYYLRIMYSSFMLISSENFWLFNLHFKKFNFQLAINLMINMLGMLALTLILLVC</sequence>
<evidence type="ECO:0000256" key="15">
    <source>
        <dbReference type="ARBA" id="ARBA00023128"/>
    </source>
</evidence>
<keyword evidence="13 18" id="KW-0520">NAD</keyword>
<evidence type="ECO:0000256" key="6">
    <source>
        <dbReference type="ARBA" id="ARBA00022448"/>
    </source>
</evidence>
<keyword evidence="8 18" id="KW-0812">Transmembrane</keyword>
<evidence type="ECO:0000256" key="1">
    <source>
        <dbReference type="ARBA" id="ARBA00003257"/>
    </source>
</evidence>
<comment type="function">
    <text evidence="18">Core subunit of the mitochondrial membrane respiratory chain NADH dehydrogenase (Complex I) which catalyzes electron transfer from NADH through the respiratory chain, using ubiquinone as an electron acceptor. Essential for the catalytic activity and assembly of complex I.</text>
</comment>
<evidence type="ECO:0000259" key="19">
    <source>
        <dbReference type="Pfam" id="PF00361"/>
    </source>
</evidence>
<dbReference type="EC" id="7.1.1.2" evidence="4 18"/>
<keyword evidence="9 18" id="KW-0999">Mitochondrion inner membrane</keyword>
<evidence type="ECO:0000256" key="7">
    <source>
        <dbReference type="ARBA" id="ARBA00022660"/>
    </source>
</evidence>
<dbReference type="Pfam" id="PF00361">
    <property type="entry name" value="Proton_antipo_M"/>
    <property type="match status" value="1"/>
</dbReference>
<feature type="transmembrane region" description="Helical" evidence="18">
    <location>
        <begin position="60"/>
        <end position="79"/>
    </location>
</feature>
<evidence type="ECO:0000256" key="9">
    <source>
        <dbReference type="ARBA" id="ARBA00022792"/>
    </source>
</evidence>
<comment type="catalytic activity">
    <reaction evidence="17 18">
        <text>a ubiquinone + NADH + 5 H(+)(in) = a ubiquinol + NAD(+) + 4 H(+)(out)</text>
        <dbReference type="Rhea" id="RHEA:29091"/>
        <dbReference type="Rhea" id="RHEA-COMP:9565"/>
        <dbReference type="Rhea" id="RHEA-COMP:9566"/>
        <dbReference type="ChEBI" id="CHEBI:15378"/>
        <dbReference type="ChEBI" id="CHEBI:16389"/>
        <dbReference type="ChEBI" id="CHEBI:17976"/>
        <dbReference type="ChEBI" id="CHEBI:57540"/>
        <dbReference type="ChEBI" id="CHEBI:57945"/>
        <dbReference type="EC" id="7.1.1.2"/>
    </reaction>
</comment>
<comment type="function">
    <text evidence="1">Core subunit of the mitochondrial membrane respiratory chain NADH dehydrogenase (Complex I) that is believed to belong to the minimal assembly required for catalysis. Complex I functions in the transfer of electrons from NADH to the respiratory chain. The immediate electron acceptor for the enzyme is believed to be ubiquinone.</text>
</comment>
<dbReference type="InterPro" id="IPR001750">
    <property type="entry name" value="ND/Mrp_TM"/>
</dbReference>
<dbReference type="PANTHER" id="PTHR46552">
    <property type="entry name" value="NADH-UBIQUINONE OXIDOREDUCTASE CHAIN 2"/>
    <property type="match status" value="1"/>
</dbReference>
<feature type="domain" description="NADH:quinone oxidoreductase/Mrp antiporter transmembrane" evidence="19">
    <location>
        <begin position="24"/>
        <end position="285"/>
    </location>
</feature>
<dbReference type="EMBL" id="KY689135">
    <property type="protein sequence ID" value="AVE15729.1"/>
    <property type="molecule type" value="Genomic_DNA"/>
</dbReference>
<feature type="transmembrane region" description="Helical" evidence="18">
    <location>
        <begin position="270"/>
        <end position="290"/>
    </location>
</feature>
<dbReference type="CTD" id="4536"/>
<keyword evidence="10 18" id="KW-1278">Translocase</keyword>
<keyword evidence="6" id="KW-0813">Transport</keyword>
<keyword evidence="15 18" id="KW-0496">Mitochondrion</keyword>
<geneLocation type="mitochondrion" evidence="20"/>
<keyword evidence="7 18" id="KW-0679">Respiratory chain</keyword>
<evidence type="ECO:0000256" key="4">
    <source>
        <dbReference type="ARBA" id="ARBA00012944"/>
    </source>
</evidence>
<reference evidence="20" key="1">
    <citation type="submission" date="2017-02" db="EMBL/GenBank/DDBJ databases">
        <authorList>
            <person name="Peterson S.W."/>
        </authorList>
    </citation>
    <scope>NUCLEOTIDE SEQUENCE</scope>
</reference>
<evidence type="ECO:0000313" key="20">
    <source>
        <dbReference type="EMBL" id="AVE15729.1"/>
    </source>
</evidence>
<feature type="transmembrane region" description="Helical" evidence="18">
    <location>
        <begin position="91"/>
        <end position="114"/>
    </location>
</feature>
<proteinExistence type="inferred from homology"/>
<evidence type="ECO:0000256" key="16">
    <source>
        <dbReference type="ARBA" id="ARBA00023136"/>
    </source>
</evidence>
<evidence type="ECO:0000256" key="12">
    <source>
        <dbReference type="ARBA" id="ARBA00022989"/>
    </source>
</evidence>
<dbReference type="PANTHER" id="PTHR46552:SF1">
    <property type="entry name" value="NADH-UBIQUINONE OXIDOREDUCTASE CHAIN 2"/>
    <property type="match status" value="1"/>
</dbReference>
<evidence type="ECO:0000256" key="5">
    <source>
        <dbReference type="ARBA" id="ARBA00021008"/>
    </source>
</evidence>
<dbReference type="InterPro" id="IPR003917">
    <property type="entry name" value="NADH_UbQ_OxRdtase_chain2"/>
</dbReference>
<evidence type="ECO:0000256" key="8">
    <source>
        <dbReference type="ARBA" id="ARBA00022692"/>
    </source>
</evidence>
<accession>A0A343UN79</accession>
<feature type="transmembrane region" description="Helical" evidence="18">
    <location>
        <begin position="319"/>
        <end position="339"/>
    </location>
</feature>
<keyword evidence="16 18" id="KW-0472">Membrane</keyword>
<evidence type="ECO:0000256" key="11">
    <source>
        <dbReference type="ARBA" id="ARBA00022982"/>
    </source>
</evidence>
<dbReference type="GO" id="GO:0008137">
    <property type="term" value="F:NADH dehydrogenase (ubiquinone) activity"/>
    <property type="evidence" value="ECO:0007669"/>
    <property type="project" value="UniProtKB-EC"/>
</dbReference>
<feature type="transmembrane region" description="Helical" evidence="18">
    <location>
        <begin position="134"/>
        <end position="162"/>
    </location>
</feature>
<keyword evidence="11 18" id="KW-0249">Electron transport</keyword>
<dbReference type="RefSeq" id="YP_009469757.1">
    <property type="nucleotide sequence ID" value="NC_037207.1"/>
</dbReference>
<organism evidence="20">
    <name type="scientific">Schizocephala bicornis</name>
    <dbReference type="NCBI Taxonomy" id="444990"/>
    <lineage>
        <taxon>Eukaryota</taxon>
        <taxon>Metazoa</taxon>
        <taxon>Ecdysozoa</taxon>
        <taxon>Arthropoda</taxon>
        <taxon>Hexapoda</taxon>
        <taxon>Insecta</taxon>
        <taxon>Pterygota</taxon>
        <taxon>Neoptera</taxon>
        <taxon>Polyneoptera</taxon>
        <taxon>Dictyoptera</taxon>
        <taxon>Mantodea</taxon>
        <taxon>Eumantodea</taxon>
        <taxon>Mantoidea</taxon>
        <taxon>Mantidae</taxon>
        <taxon>Schizocephalinae</taxon>
        <taxon>Schizocephala</taxon>
    </lineage>
</organism>
<evidence type="ECO:0000256" key="10">
    <source>
        <dbReference type="ARBA" id="ARBA00022967"/>
    </source>
</evidence>
<gene>
    <name evidence="20" type="primary">ND2</name>
</gene>
<reference evidence="20" key="2">
    <citation type="journal article" date="2018" name="Int. J. Biol. Macromol.">
        <title>Higher tRNA gene duplication in mitogenomes of praying mantises (Dictyoptera, Mantodea) and the phylogeny within Mantodea.</title>
        <authorList>
            <person name="Zhang L.-P."/>
            <person name="Yu D.-N."/>
            <person name="Storey K.B."/>
            <person name="Cheng H.-Y."/>
            <person name="Zhang J.-Y."/>
        </authorList>
    </citation>
    <scope>NUCLEOTIDE SEQUENCE</scope>
</reference>
<dbReference type="PRINTS" id="PR01436">
    <property type="entry name" value="NADHDHGNASE2"/>
</dbReference>
<evidence type="ECO:0000256" key="14">
    <source>
        <dbReference type="ARBA" id="ARBA00023075"/>
    </source>
</evidence>
<comment type="similarity">
    <text evidence="3 18">Belongs to the complex I subunit 2 family.</text>
</comment>
<dbReference type="GO" id="GO:0005743">
    <property type="term" value="C:mitochondrial inner membrane"/>
    <property type="evidence" value="ECO:0007669"/>
    <property type="project" value="UniProtKB-SubCell"/>
</dbReference>
<dbReference type="GO" id="GO:0006120">
    <property type="term" value="P:mitochondrial electron transport, NADH to ubiquinone"/>
    <property type="evidence" value="ECO:0007669"/>
    <property type="project" value="InterPro"/>
</dbReference>
<dbReference type="InterPro" id="IPR050175">
    <property type="entry name" value="Complex_I_Subunit_2"/>
</dbReference>
<evidence type="ECO:0000256" key="18">
    <source>
        <dbReference type="RuleBase" id="RU003403"/>
    </source>
</evidence>
<keyword evidence="14 18" id="KW-0830">Ubiquinone</keyword>
<evidence type="ECO:0000256" key="17">
    <source>
        <dbReference type="ARBA" id="ARBA00049551"/>
    </source>
</evidence>
<feature type="transmembrane region" description="Helical" evidence="18">
    <location>
        <begin position="198"/>
        <end position="224"/>
    </location>
</feature>
<evidence type="ECO:0000256" key="3">
    <source>
        <dbReference type="ARBA" id="ARBA00007012"/>
    </source>
</evidence>
<comment type="subcellular location">
    <subcellularLocation>
        <location evidence="2 18">Mitochondrion inner membrane</location>
        <topology evidence="2 18">Multi-pass membrane protein</topology>
    </subcellularLocation>
</comment>
<dbReference type="GeneID" id="36277199"/>
<dbReference type="AlphaFoldDB" id="A0A343UN79"/>
<name>A0A343UN79_9NEOP</name>
<evidence type="ECO:0000256" key="13">
    <source>
        <dbReference type="ARBA" id="ARBA00023027"/>
    </source>
</evidence>
<feature type="transmembrane region" description="Helical" evidence="18">
    <location>
        <begin position="236"/>
        <end position="258"/>
    </location>
</feature>